<reference evidence="1 2" key="1">
    <citation type="journal article" date="2016" name="Environ. Microbiol.">
        <title>Genomic resolution of a cold subsurface aquifer community provides metabolic insights for novel microbes adapted to high CO concentrations.</title>
        <authorList>
            <person name="Probst A.J."/>
            <person name="Castelle C.J."/>
            <person name="Singh A."/>
            <person name="Brown C.T."/>
            <person name="Anantharaman K."/>
            <person name="Sharon I."/>
            <person name="Hug L.A."/>
            <person name="Burstein D."/>
            <person name="Emerson J.B."/>
            <person name="Thomas B.C."/>
            <person name="Banfield J.F."/>
        </authorList>
    </citation>
    <scope>NUCLEOTIDE SEQUENCE [LARGE SCALE GENOMIC DNA]</scope>
    <source>
        <strain evidence="1">CG1_02_38_46</strain>
    </source>
</reference>
<dbReference type="Proteomes" id="UP000182278">
    <property type="component" value="Unassembled WGS sequence"/>
</dbReference>
<dbReference type="Pfam" id="PF10049">
    <property type="entry name" value="DUF2283"/>
    <property type="match status" value="1"/>
</dbReference>
<evidence type="ECO:0000313" key="1">
    <source>
        <dbReference type="EMBL" id="OIN98739.1"/>
    </source>
</evidence>
<sequence length="103" mass="12006">MAKIAIAENVISEIYEATPHLLKFPETKMCIDYDKEADTLYISFRRPQKATESVMLKDKGLLVRYKDNQLVGITVLDASKKIHRTEIKIEEPKVTYKIHKRKK</sequence>
<dbReference type="AlphaFoldDB" id="A0A1J4SGW6"/>
<evidence type="ECO:0000313" key="2">
    <source>
        <dbReference type="Proteomes" id="UP000182278"/>
    </source>
</evidence>
<dbReference type="EMBL" id="MNUO01000005">
    <property type="protein sequence ID" value="OIN98739.1"/>
    <property type="molecule type" value="Genomic_DNA"/>
</dbReference>
<comment type="caution">
    <text evidence="1">The sequence shown here is derived from an EMBL/GenBank/DDBJ whole genome shotgun (WGS) entry which is preliminary data.</text>
</comment>
<accession>A0A1J4SGW6</accession>
<protein>
    <recommendedName>
        <fullName evidence="3">DUF2283 domain-containing protein</fullName>
    </recommendedName>
</protein>
<dbReference type="STRING" id="1817893.AUJ66_00480"/>
<evidence type="ECO:0008006" key="3">
    <source>
        <dbReference type="Google" id="ProtNLM"/>
    </source>
</evidence>
<proteinExistence type="predicted"/>
<name>A0A1J4SGW6_9BACT</name>
<dbReference type="InterPro" id="IPR019270">
    <property type="entry name" value="DUF2283"/>
</dbReference>
<gene>
    <name evidence="1" type="ORF">AUJ66_00480</name>
</gene>
<organism evidence="1 2">
    <name type="scientific">Candidatus Desantisbacteria bacterium CG1_02_38_46</name>
    <dbReference type="NCBI Taxonomy" id="1817893"/>
    <lineage>
        <taxon>Bacteria</taxon>
        <taxon>Candidatus Desantisiibacteriota</taxon>
    </lineage>
</organism>